<organism evidence="1 2">
    <name type="scientific">Spirodela intermedia</name>
    <name type="common">Intermediate duckweed</name>
    <dbReference type="NCBI Taxonomy" id="51605"/>
    <lineage>
        <taxon>Eukaryota</taxon>
        <taxon>Viridiplantae</taxon>
        <taxon>Streptophyta</taxon>
        <taxon>Embryophyta</taxon>
        <taxon>Tracheophyta</taxon>
        <taxon>Spermatophyta</taxon>
        <taxon>Magnoliopsida</taxon>
        <taxon>Liliopsida</taxon>
        <taxon>Araceae</taxon>
        <taxon>Lemnoideae</taxon>
        <taxon>Spirodela</taxon>
    </lineage>
</organism>
<protein>
    <submittedName>
        <fullName evidence="1">Uncharacterized protein</fullName>
    </submittedName>
</protein>
<dbReference type="OrthoDB" id="128382at2759"/>
<gene>
    <name evidence="1" type="ORF">SI8410_13017257</name>
</gene>
<dbReference type="Proteomes" id="UP000663760">
    <property type="component" value="Chromosome 13"/>
</dbReference>
<evidence type="ECO:0000313" key="2">
    <source>
        <dbReference type="Proteomes" id="UP000663760"/>
    </source>
</evidence>
<evidence type="ECO:0000313" key="1">
    <source>
        <dbReference type="EMBL" id="CAA7406579.1"/>
    </source>
</evidence>
<dbReference type="SUPFAM" id="SSF56672">
    <property type="entry name" value="DNA/RNA polymerases"/>
    <property type="match status" value="1"/>
</dbReference>
<dbReference type="PANTHER" id="PTHR11439:SF463">
    <property type="entry name" value="REVERSE TRANSCRIPTASE TY1_COPIA-TYPE DOMAIN-CONTAINING PROTEIN"/>
    <property type="match status" value="1"/>
</dbReference>
<name>A0A7I8L977_SPIIN</name>
<sequence>MDYRQSNDGHILFFKHSRNKISILLVYVGDMILTRDDMLEIEMLNDKLFACFKIKRLENLKYFSCDNTLATTPIKLDGKLGRSEDNPPVDRGRYQRLIGKLIYLSHTRPNITYVVKLLSQFIHDPREVHNAVARRVLLYLKGILDYGLLFQPHGHTNVKIFIDADYVGSIVERRFTSRYCSFLRGNLII</sequence>
<dbReference type="AlphaFoldDB" id="A0A7I8L977"/>
<keyword evidence="2" id="KW-1185">Reference proteome</keyword>
<dbReference type="PANTHER" id="PTHR11439">
    <property type="entry name" value="GAG-POL-RELATED RETROTRANSPOSON"/>
    <property type="match status" value="1"/>
</dbReference>
<proteinExistence type="predicted"/>
<reference evidence="1" key="1">
    <citation type="submission" date="2020-02" db="EMBL/GenBank/DDBJ databases">
        <authorList>
            <person name="Scholz U."/>
            <person name="Mascher M."/>
            <person name="Fiebig A."/>
        </authorList>
    </citation>
    <scope>NUCLEOTIDE SEQUENCE</scope>
</reference>
<dbReference type="InterPro" id="IPR043502">
    <property type="entry name" value="DNA/RNA_pol_sf"/>
</dbReference>
<accession>A0A7I8L977</accession>
<dbReference type="EMBL" id="LR746276">
    <property type="protein sequence ID" value="CAA7406579.1"/>
    <property type="molecule type" value="Genomic_DNA"/>
</dbReference>